<evidence type="ECO:0000256" key="1">
    <source>
        <dbReference type="ARBA" id="ARBA00023015"/>
    </source>
</evidence>
<dbReference type="Pfam" id="PF12802">
    <property type="entry name" value="MarR_2"/>
    <property type="match status" value="1"/>
</dbReference>
<sequence>MLNKPISRTEGLGLWLRHVHSQWRSVVDQTVQPLGLTQSRWTVLIALRHLGDGSTQKLLAETLEIELPSLSRTLDQLAQQGLVERRTCAADRRAREVFFTPWGREVLAALETRAGEARERLLAGVSENDFDAFERVLATIEENAASELGET</sequence>
<evidence type="ECO:0000313" key="5">
    <source>
        <dbReference type="EMBL" id="MFD2311272.1"/>
    </source>
</evidence>
<dbReference type="InterPro" id="IPR039422">
    <property type="entry name" value="MarR/SlyA-like"/>
</dbReference>
<comment type="caution">
    <text evidence="5">The sequence shown here is derived from an EMBL/GenBank/DDBJ whole genome shotgun (WGS) entry which is preliminary data.</text>
</comment>
<dbReference type="PRINTS" id="PR00598">
    <property type="entry name" value="HTHMARR"/>
</dbReference>
<evidence type="ECO:0000256" key="3">
    <source>
        <dbReference type="ARBA" id="ARBA00023163"/>
    </source>
</evidence>
<dbReference type="InterPro" id="IPR036390">
    <property type="entry name" value="WH_DNA-bd_sf"/>
</dbReference>
<dbReference type="PANTHER" id="PTHR33164">
    <property type="entry name" value="TRANSCRIPTIONAL REGULATOR, MARR FAMILY"/>
    <property type="match status" value="1"/>
</dbReference>
<dbReference type="PANTHER" id="PTHR33164:SF64">
    <property type="entry name" value="TRANSCRIPTIONAL REGULATOR SLYA"/>
    <property type="match status" value="1"/>
</dbReference>
<keyword evidence="6" id="KW-1185">Reference proteome</keyword>
<protein>
    <submittedName>
        <fullName evidence="5">MarR family transcriptional regulator</fullName>
    </submittedName>
</protein>
<gene>
    <name evidence="5" type="ORF">ACFSKX_12680</name>
</gene>
<dbReference type="PROSITE" id="PS01117">
    <property type="entry name" value="HTH_MARR_1"/>
    <property type="match status" value="1"/>
</dbReference>
<proteinExistence type="predicted"/>
<dbReference type="PROSITE" id="PS50995">
    <property type="entry name" value="HTH_MARR_2"/>
    <property type="match status" value="1"/>
</dbReference>
<keyword evidence="2" id="KW-0238">DNA-binding</keyword>
<name>A0ABW5EDD6_9GAMM</name>
<evidence type="ECO:0000256" key="2">
    <source>
        <dbReference type="ARBA" id="ARBA00023125"/>
    </source>
</evidence>
<dbReference type="Proteomes" id="UP001597425">
    <property type="component" value="Unassembled WGS sequence"/>
</dbReference>
<dbReference type="RefSeq" id="WP_265722202.1">
    <property type="nucleotide sequence ID" value="NZ_JAPIVK010000019.1"/>
</dbReference>
<dbReference type="InterPro" id="IPR036388">
    <property type="entry name" value="WH-like_DNA-bd_sf"/>
</dbReference>
<accession>A0ABW5EDD6</accession>
<organism evidence="5 6">
    <name type="scientific">Microbulbifer halophilus</name>
    <dbReference type="NCBI Taxonomy" id="453963"/>
    <lineage>
        <taxon>Bacteria</taxon>
        <taxon>Pseudomonadati</taxon>
        <taxon>Pseudomonadota</taxon>
        <taxon>Gammaproteobacteria</taxon>
        <taxon>Cellvibrionales</taxon>
        <taxon>Microbulbiferaceae</taxon>
        <taxon>Microbulbifer</taxon>
    </lineage>
</organism>
<dbReference type="SUPFAM" id="SSF46785">
    <property type="entry name" value="Winged helix' DNA-binding domain"/>
    <property type="match status" value="1"/>
</dbReference>
<reference evidence="6" key="1">
    <citation type="journal article" date="2019" name="Int. J. Syst. Evol. Microbiol.">
        <title>The Global Catalogue of Microorganisms (GCM) 10K type strain sequencing project: providing services to taxonomists for standard genome sequencing and annotation.</title>
        <authorList>
            <consortium name="The Broad Institute Genomics Platform"/>
            <consortium name="The Broad Institute Genome Sequencing Center for Infectious Disease"/>
            <person name="Wu L."/>
            <person name="Ma J."/>
        </authorList>
    </citation>
    <scope>NUCLEOTIDE SEQUENCE [LARGE SCALE GENOMIC DNA]</scope>
    <source>
        <strain evidence="6">KCTC 12848</strain>
    </source>
</reference>
<keyword evidence="3" id="KW-0804">Transcription</keyword>
<feature type="domain" description="HTH marR-type" evidence="4">
    <location>
        <begin position="1"/>
        <end position="142"/>
    </location>
</feature>
<keyword evidence="1" id="KW-0805">Transcription regulation</keyword>
<evidence type="ECO:0000259" key="4">
    <source>
        <dbReference type="PROSITE" id="PS50995"/>
    </source>
</evidence>
<dbReference type="EMBL" id="JBHUJD010000015">
    <property type="protein sequence ID" value="MFD2311272.1"/>
    <property type="molecule type" value="Genomic_DNA"/>
</dbReference>
<evidence type="ECO:0000313" key="6">
    <source>
        <dbReference type="Proteomes" id="UP001597425"/>
    </source>
</evidence>
<dbReference type="InterPro" id="IPR000835">
    <property type="entry name" value="HTH_MarR-typ"/>
</dbReference>
<dbReference type="Gene3D" id="1.10.10.10">
    <property type="entry name" value="Winged helix-like DNA-binding domain superfamily/Winged helix DNA-binding domain"/>
    <property type="match status" value="1"/>
</dbReference>
<dbReference type="SMART" id="SM00347">
    <property type="entry name" value="HTH_MARR"/>
    <property type="match status" value="1"/>
</dbReference>
<dbReference type="InterPro" id="IPR023187">
    <property type="entry name" value="Tscrpt_reg_MarR-type_CS"/>
</dbReference>